<evidence type="ECO:0000256" key="6">
    <source>
        <dbReference type="ARBA" id="ARBA00022857"/>
    </source>
</evidence>
<dbReference type="PANTHER" id="PTHR43550:SF3">
    <property type="entry name" value="3-KETODIHYDROSPHINGOSINE REDUCTASE"/>
    <property type="match status" value="1"/>
</dbReference>
<dbReference type="EMBL" id="KV453936">
    <property type="protein sequence ID" value="ODV72199.1"/>
    <property type="molecule type" value="Genomic_DNA"/>
</dbReference>
<keyword evidence="8" id="KW-0560">Oxidoreductase</keyword>
<dbReference type="PRINTS" id="PR00081">
    <property type="entry name" value="GDHRDH"/>
</dbReference>
<comment type="pathway">
    <text evidence="3">Sphingolipid metabolism.</text>
</comment>
<evidence type="ECO:0000256" key="1">
    <source>
        <dbReference type="ARBA" id="ARBA00004240"/>
    </source>
</evidence>
<evidence type="ECO:0000256" key="2">
    <source>
        <dbReference type="ARBA" id="ARBA00004760"/>
    </source>
</evidence>
<keyword evidence="20" id="KW-1185">Reference proteome</keyword>
<dbReference type="SUPFAM" id="SSF51735">
    <property type="entry name" value="NAD(P)-binding Rossmann-fold domains"/>
    <property type="match status" value="1"/>
</dbReference>
<evidence type="ECO:0000256" key="14">
    <source>
        <dbReference type="ARBA" id="ARBA00044737"/>
    </source>
</evidence>
<reference evidence="18 20" key="3">
    <citation type="journal article" date="2016" name="Proc. Natl. Acad. Sci. U.S.A.">
        <title>Comparative genomics of biotechnologically important yeasts.</title>
        <authorList>
            <person name="Riley R."/>
            <person name="Haridas S."/>
            <person name="Wolfe K.H."/>
            <person name="Lopes M.R."/>
            <person name="Hittinger C.T."/>
            <person name="Goeker M."/>
            <person name="Salamov A.A."/>
            <person name="Wisecaver J.H."/>
            <person name="Long T.M."/>
            <person name="Calvey C.H."/>
            <person name="Aerts A.L."/>
            <person name="Barry K.W."/>
            <person name="Choi C."/>
            <person name="Clum A."/>
            <person name="Coughlan A.Y."/>
            <person name="Deshpande S."/>
            <person name="Douglass A.P."/>
            <person name="Hanson S.J."/>
            <person name="Klenk H.-P."/>
            <person name="LaButti K.M."/>
            <person name="Lapidus A."/>
            <person name="Lindquist E.A."/>
            <person name="Lipzen A.M."/>
            <person name="Meier-Kolthoff J.P."/>
            <person name="Ohm R.A."/>
            <person name="Otillar R.P."/>
            <person name="Pangilinan J.L."/>
            <person name="Peng Y."/>
            <person name="Rokas A."/>
            <person name="Rosa C.A."/>
            <person name="Scheuner C."/>
            <person name="Sibirny A.A."/>
            <person name="Slot J.C."/>
            <person name="Stielow J.B."/>
            <person name="Sun H."/>
            <person name="Kurtzman C.P."/>
            <person name="Blackwell M."/>
            <person name="Grigoriev I.V."/>
            <person name="Jeffries T.W."/>
        </authorList>
    </citation>
    <scope>NUCLEOTIDE SEQUENCE [LARGE SCALE GENOMIC DNA]</scope>
    <source>
        <strain evidence="20">ATCC 18201 / CBS 1600 / BCRC 20928 / JCM 3617 / NBRC 0987 / NRRL Y-1542</strain>
        <strain evidence="18">NRRL Y-1542</strain>
    </source>
</reference>
<reference evidence="19" key="2">
    <citation type="journal article" date="2015" name="J. Biotechnol.">
        <title>The structure of the Cyberlindnera jadinii genome and its relation to Candida utilis analyzed by the occurrence of single nucleotide polymorphisms.</title>
        <authorList>
            <person name="Rupp O."/>
            <person name="Brinkrolf K."/>
            <person name="Buerth C."/>
            <person name="Kunigo M."/>
            <person name="Schneider J."/>
            <person name="Jaenicke S."/>
            <person name="Goesmann A."/>
            <person name="Puehler A."/>
            <person name="Jaeger K.-E."/>
            <person name="Ernst J.F."/>
        </authorList>
    </citation>
    <scope>NUCLEOTIDE SEQUENCE [LARGE SCALE GENOMIC DNA]</scope>
    <source>
        <strain evidence="19">ATCC 18201 / CBS 1600 / BCRC 20928 / JCM 3617 / NBRC 0987 / NRRL Y-1542</strain>
    </source>
</reference>
<dbReference type="Gene3D" id="3.40.50.720">
    <property type="entry name" value="NAD(P)-binding Rossmann-like Domain"/>
    <property type="match status" value="1"/>
</dbReference>
<comment type="subcellular location">
    <subcellularLocation>
        <location evidence="1">Endoplasmic reticulum</location>
    </subcellularLocation>
</comment>
<dbReference type="GO" id="GO:0047560">
    <property type="term" value="F:3-dehydrosphinganine reductase activity"/>
    <property type="evidence" value="ECO:0007669"/>
    <property type="project" value="UniProtKB-EC"/>
</dbReference>
<feature type="transmembrane region" description="Helical" evidence="16">
    <location>
        <begin position="262"/>
        <end position="284"/>
    </location>
</feature>
<dbReference type="GO" id="GO:0005789">
    <property type="term" value="C:endoplasmic reticulum membrane"/>
    <property type="evidence" value="ECO:0007669"/>
    <property type="project" value="TreeGrafter"/>
</dbReference>
<keyword evidence="16" id="KW-0472">Membrane</keyword>
<evidence type="ECO:0000256" key="8">
    <source>
        <dbReference type="ARBA" id="ARBA00023002"/>
    </source>
</evidence>
<evidence type="ECO:0000256" key="13">
    <source>
        <dbReference type="ARBA" id="ARBA00032891"/>
    </source>
</evidence>
<dbReference type="Pfam" id="PF00106">
    <property type="entry name" value="adh_short"/>
    <property type="match status" value="1"/>
</dbReference>
<dbReference type="InterPro" id="IPR002347">
    <property type="entry name" value="SDR_fam"/>
</dbReference>
<dbReference type="GO" id="GO:0006666">
    <property type="term" value="P:3-keto-sphinganine metabolic process"/>
    <property type="evidence" value="ECO:0007669"/>
    <property type="project" value="InterPro"/>
</dbReference>
<dbReference type="UniPathway" id="UPA00222"/>
<reference evidence="17" key="1">
    <citation type="submission" date="2014-12" db="EMBL/GenBank/DDBJ databases">
        <authorList>
            <person name="Jaenicke S."/>
        </authorList>
    </citation>
    <scope>NUCLEOTIDE SEQUENCE [LARGE SCALE GENOMIC DNA]</scope>
    <source>
        <strain evidence="17">CBS1600</strain>
    </source>
</reference>
<evidence type="ECO:0000256" key="9">
    <source>
        <dbReference type="ARBA" id="ARBA00023098"/>
    </source>
</evidence>
<evidence type="ECO:0000256" key="7">
    <source>
        <dbReference type="ARBA" id="ARBA00022919"/>
    </source>
</evidence>
<gene>
    <name evidence="17" type="ORF">BN1211_1951</name>
    <name evidence="18" type="ORF">CYBJADRAFT_168860</name>
</gene>
<evidence type="ECO:0000313" key="19">
    <source>
        <dbReference type="Proteomes" id="UP000038830"/>
    </source>
</evidence>
<dbReference type="EMBL" id="CDQK01000002">
    <property type="protein sequence ID" value="CEP21755.1"/>
    <property type="molecule type" value="Genomic_DNA"/>
</dbReference>
<evidence type="ECO:0000256" key="4">
    <source>
        <dbReference type="ARBA" id="ARBA00006484"/>
    </source>
</evidence>
<name>A0A0H5C1N0_CYBJN</name>
<proteinExistence type="inferred from homology"/>
<dbReference type="OrthoDB" id="10267115at2759"/>
<protein>
    <recommendedName>
        <fullName evidence="11">3-ketodihydrosphingosine reductase TSC10</fullName>
        <ecNumber evidence="10">1.1.1.102</ecNumber>
    </recommendedName>
    <alternativeName>
        <fullName evidence="13">3-dehydrosphinganine reductase</fullName>
    </alternativeName>
    <alternativeName>
        <fullName evidence="12">KDS reductase</fullName>
    </alternativeName>
</protein>
<evidence type="ECO:0000256" key="3">
    <source>
        <dbReference type="ARBA" id="ARBA00004991"/>
    </source>
</evidence>
<feature type="transmembrane region" description="Helical" evidence="16">
    <location>
        <begin position="144"/>
        <end position="163"/>
    </location>
</feature>
<comment type="similarity">
    <text evidence="4">Belongs to the short-chain dehydrogenases/reductases (SDR) family.</text>
</comment>
<comment type="catalytic activity">
    <reaction evidence="15">
        <text>sphinganine + NADP(+) = 3-oxosphinganine + NADPH + H(+)</text>
        <dbReference type="Rhea" id="RHEA:22640"/>
        <dbReference type="ChEBI" id="CHEBI:15378"/>
        <dbReference type="ChEBI" id="CHEBI:57783"/>
        <dbReference type="ChEBI" id="CHEBI:57817"/>
        <dbReference type="ChEBI" id="CHEBI:58299"/>
        <dbReference type="ChEBI" id="CHEBI:58349"/>
        <dbReference type="EC" id="1.1.1.102"/>
    </reaction>
    <physiologicalReaction direction="right-to-left" evidence="15">
        <dbReference type="Rhea" id="RHEA:22642"/>
    </physiologicalReaction>
</comment>
<dbReference type="Proteomes" id="UP000038830">
    <property type="component" value="Unassembled WGS sequence"/>
</dbReference>
<dbReference type="STRING" id="983966.A0A0H5C1N0"/>
<evidence type="ECO:0000313" key="20">
    <source>
        <dbReference type="Proteomes" id="UP000094389"/>
    </source>
</evidence>
<dbReference type="PANTHER" id="PTHR43550">
    <property type="entry name" value="3-KETODIHYDROSPHINGOSINE REDUCTASE"/>
    <property type="match status" value="1"/>
</dbReference>
<evidence type="ECO:0000313" key="17">
    <source>
        <dbReference type="EMBL" id="CEP21755.1"/>
    </source>
</evidence>
<organism evidence="17 19">
    <name type="scientific">Cyberlindnera jadinii (strain ATCC 18201 / CBS 1600 / BCRC 20928 / JCM 3617 / NBRC 0987 / NRRL Y-1542)</name>
    <name type="common">Torula yeast</name>
    <name type="synonym">Candida utilis</name>
    <dbReference type="NCBI Taxonomy" id="983966"/>
    <lineage>
        <taxon>Eukaryota</taxon>
        <taxon>Fungi</taxon>
        <taxon>Dikarya</taxon>
        <taxon>Ascomycota</taxon>
        <taxon>Saccharomycotina</taxon>
        <taxon>Saccharomycetes</taxon>
        <taxon>Phaffomycetales</taxon>
        <taxon>Phaffomycetaceae</taxon>
        <taxon>Cyberlindnera</taxon>
    </lineage>
</organism>
<dbReference type="GO" id="GO:0030148">
    <property type="term" value="P:sphingolipid biosynthetic process"/>
    <property type="evidence" value="ECO:0007669"/>
    <property type="project" value="InterPro"/>
</dbReference>
<dbReference type="InterPro" id="IPR045022">
    <property type="entry name" value="KDSR-like"/>
</dbReference>
<dbReference type="OMA" id="PRQWGFF"/>
<evidence type="ECO:0000256" key="10">
    <source>
        <dbReference type="ARBA" id="ARBA00026112"/>
    </source>
</evidence>
<sequence>MLSGQFNVKGKNVVITGGSQGLGAELGRQMVMKGASSVVLIARTQSKLAQVVENIKKFRLDEEQEVTYAVADLCNYDSCAQVVEQLSKPDIVFLCAGSSIPKLLLDLTAEELQQGVSINYNTALFFTHAVLKLMSSQTVGHKRYLVYCSSILGIFPFIGYGQYAPAKAAIRSLSEVVRQEAAQYNIGVSCVYPGNFASEGFDEEEKTKPAITKQIEGPSDAITVEKCAEIILWWLDHGYEVVFTDMIGWFLSCGMLGMGPRVFGVLQVFVALLLSIVAPVYSIIMRRDIRNYFRTKRD</sequence>
<keyword evidence="16" id="KW-0812">Transmembrane</keyword>
<evidence type="ECO:0000256" key="12">
    <source>
        <dbReference type="ARBA" id="ARBA00029797"/>
    </source>
</evidence>
<dbReference type="AlphaFoldDB" id="A0A0H5C1N0"/>
<accession>A0A1E4RY48</accession>
<comment type="function">
    <text evidence="14">Catalyzes the reduction of 3'-oxosphinganine (3-ketodihydrosphingosine/KDS) to sphinganine (dihydrosphingosine/DHS), the second step of de novo sphingolipid biosynthesis.</text>
</comment>
<evidence type="ECO:0000256" key="11">
    <source>
        <dbReference type="ARBA" id="ARBA00026241"/>
    </source>
</evidence>
<evidence type="ECO:0000256" key="15">
    <source>
        <dbReference type="ARBA" id="ARBA00048930"/>
    </source>
</evidence>
<dbReference type="CDD" id="cd08939">
    <property type="entry name" value="KDSR-like_SDR_c"/>
    <property type="match status" value="1"/>
</dbReference>
<keyword evidence="16" id="KW-1133">Transmembrane helix</keyword>
<evidence type="ECO:0000256" key="16">
    <source>
        <dbReference type="SAM" id="Phobius"/>
    </source>
</evidence>
<dbReference type="InterPro" id="IPR036291">
    <property type="entry name" value="NAD(P)-bd_dom_sf"/>
</dbReference>
<evidence type="ECO:0000313" key="18">
    <source>
        <dbReference type="EMBL" id="ODV72199.1"/>
    </source>
</evidence>
<accession>A0A0H5C1N0</accession>
<keyword evidence="5" id="KW-0256">Endoplasmic reticulum</keyword>
<dbReference type="Proteomes" id="UP000094389">
    <property type="component" value="Unassembled WGS sequence"/>
</dbReference>
<keyword evidence="6" id="KW-0521">NADP</keyword>
<comment type="pathway">
    <text evidence="2">Lipid metabolism; sphingolipid metabolism.</text>
</comment>
<keyword evidence="9" id="KW-0443">Lipid metabolism</keyword>
<keyword evidence="7" id="KW-0746">Sphingolipid metabolism</keyword>
<evidence type="ECO:0000256" key="5">
    <source>
        <dbReference type="ARBA" id="ARBA00022824"/>
    </source>
</evidence>
<dbReference type="EC" id="1.1.1.102" evidence="10"/>